<feature type="domain" description="Sushi" evidence="5">
    <location>
        <begin position="2417"/>
        <end position="2480"/>
    </location>
</feature>
<comment type="caution">
    <text evidence="6">The sequence shown here is derived from an EMBL/GenBank/DDBJ whole genome shotgun (WGS) entry which is preliminary data.</text>
</comment>
<dbReference type="SMART" id="SM00137">
    <property type="entry name" value="MAM"/>
    <property type="match status" value="7"/>
</dbReference>
<feature type="domain" description="MAM" evidence="4">
    <location>
        <begin position="188"/>
        <end position="349"/>
    </location>
</feature>
<evidence type="ECO:0000256" key="2">
    <source>
        <dbReference type="PROSITE-ProRule" id="PRU00302"/>
    </source>
</evidence>
<evidence type="ECO:0000256" key="1">
    <source>
        <dbReference type="ARBA" id="ARBA00023157"/>
    </source>
</evidence>
<reference evidence="6" key="1">
    <citation type="journal article" date="2023" name="Mol. Biol. Evol.">
        <title>Third-Generation Sequencing Reveals the Adaptive Role of the Epigenome in Three Deep-Sea Polychaetes.</title>
        <authorList>
            <person name="Perez M."/>
            <person name="Aroh O."/>
            <person name="Sun Y."/>
            <person name="Lan Y."/>
            <person name="Juniper S.K."/>
            <person name="Young C.R."/>
            <person name="Angers B."/>
            <person name="Qian P.Y."/>
        </authorList>
    </citation>
    <scope>NUCLEOTIDE SEQUENCE</scope>
    <source>
        <strain evidence="6">P08H-3</strain>
    </source>
</reference>
<feature type="domain" description="MAM" evidence="4">
    <location>
        <begin position="1072"/>
        <end position="1243"/>
    </location>
</feature>
<dbReference type="InterPro" id="IPR035976">
    <property type="entry name" value="Sushi/SCR/CCP_sf"/>
</dbReference>
<feature type="signal peptide" evidence="3">
    <location>
        <begin position="1"/>
        <end position="16"/>
    </location>
</feature>
<feature type="domain" description="MAM" evidence="4">
    <location>
        <begin position="1254"/>
        <end position="1425"/>
    </location>
</feature>
<feature type="domain" description="MAM" evidence="4">
    <location>
        <begin position="534"/>
        <end position="675"/>
    </location>
</feature>
<feature type="domain" description="MAM" evidence="4">
    <location>
        <begin position="361"/>
        <end position="524"/>
    </location>
</feature>
<dbReference type="GO" id="GO:0016020">
    <property type="term" value="C:membrane"/>
    <property type="evidence" value="ECO:0007669"/>
    <property type="project" value="InterPro"/>
</dbReference>
<dbReference type="Gene3D" id="2.60.120.200">
    <property type="match status" value="9"/>
</dbReference>
<dbReference type="EMBL" id="JAODUP010000007">
    <property type="protein sequence ID" value="KAK2169716.1"/>
    <property type="molecule type" value="Genomic_DNA"/>
</dbReference>
<dbReference type="InterPro" id="IPR000998">
    <property type="entry name" value="MAM_dom"/>
</dbReference>
<feature type="domain" description="Sushi" evidence="5">
    <location>
        <begin position="2616"/>
        <end position="2678"/>
    </location>
</feature>
<evidence type="ECO:0000256" key="3">
    <source>
        <dbReference type="SAM" id="SignalP"/>
    </source>
</evidence>
<protein>
    <submittedName>
        <fullName evidence="6">Uncharacterized protein</fullName>
    </submittedName>
</protein>
<keyword evidence="2" id="KW-0768">Sushi</keyword>
<evidence type="ECO:0000259" key="4">
    <source>
        <dbReference type="PROSITE" id="PS50060"/>
    </source>
</evidence>
<feature type="domain" description="Sushi" evidence="5">
    <location>
        <begin position="2229"/>
        <end position="2290"/>
    </location>
</feature>
<dbReference type="Pfam" id="PF00629">
    <property type="entry name" value="MAM"/>
    <property type="match status" value="9"/>
</dbReference>
<feature type="domain" description="MAM" evidence="4">
    <location>
        <begin position="22"/>
        <end position="183"/>
    </location>
</feature>
<evidence type="ECO:0000313" key="7">
    <source>
        <dbReference type="Proteomes" id="UP001208570"/>
    </source>
</evidence>
<sequence length="2712" mass="308381">MIKYIVILCLAVKAFGTEILLFRCSLSSANCLTVSQTFTQPWQEHTNVSASHAASGPEMGSSGERDDGYLSFNSQLCTAGISSDVVFEYTSPSKTQLSPGCLEFSFYMWGETVQSLKITHINSLGSSETVWRKRGPIESVWYREMITLETLGTKIIFTANCGETGTSDIAIDNISLIDKPCPGIEIPFSCGFEKQDGFCGFRFPINVTPSWRRVEAPNPYRNSSRPTGPVWGFNKTDHFLLMYSSGTAHQDLEISIFSPEFKIQTPSCLSFMYFMYGDIHLSKLEVLSQSELLWIQYYTLGDKWQQAKITLHQGIIGHLEFRGYRINSATELGDIALDDITLSDGVCGGDNSDYYNDTTELFCDFEQTLCSFRQDKSNSEGFGWRLWKDLSISRRNGKITGPPRGANGTVGYLYMYSNDAPVANKAARLVSPYVVHPSQTVCLQFDYYMYGADVKRLNFVSVADDENPIEIWEQSYEQGDEWRSYSKTLRTFRGEIVLEGWTDLDKEADLAVDNIRISSGSCDVDEGRIANYPYTCDFEENFCRWIQRINDKSHLGWRRASISNYAGDYTGPNGYALIVEPVNLLSTTVVTPVFVSSEAYLCFTMFYYMRGGVFLSVDEGSHRWHETHDQGSVWRNLSITISNVRPCYITAQYLYTSQSIVAIDNIAVTEGACSYPTNGLHNLPYLCDFEYDWCNMTQTYGDNGDWQWFKGEGQMRRIGEYTGPLFDNTLRNDSGHYAYFRSSYIRNGGKMIIQTPTLTATYPFVCLQFSYHTYGKDVGMLKVTHIDHDTYRYLWHTRYSLADRWYYNELTLVDFTGIIQFEGFMSTVNGYLGDIALDDISILPEKCNSKPDIHYGIPYLCDFEVTFCKLKQYHTAGNSYEDEGNFRWQTSLSLSRLTGLETGPVFDHTYGDNGLSFDATKPSTAKFCEYMNVGAPKDNCTLLPDKGKYLYFWQRDFPIKTYMRYDIRTPLLEMNDTTVCLSFWYHMYGYDVNKLIVYNERRNGTLHFLWLQRYNQRDIWWQVNITIVDIEGVIRWRVHGGDSVLADIALDDITIYSGPCSNPTGIATSLPWFCDFDDTFCDMVHIYDDDPLDPDIGEWRWESGLSRARRKGLLTGPVFDANGTDNGGYALYHSADIPQTKTIAKTVLKTPYFNITLFEVCLKFSYHMYGSNVKRLIIYVERTTAHLDYIWHSSYQQSDRWYDTQVTVRNFSGRLHFEATYGFGSLGDIALDNIAIEHGDCVDNVDDYYQGLPYVCNFEEGYCNMLQNINNIYDWRRYQKAPRSFESNGYYEGASGPNADHTIQNGVGYSLFIQSYYADSSLWYSTISTPVFSTDLKDICIDFYYHMYGKDVNILELYWIRNSQNTGDRKYLWHQSYDQGDTWLHFYKTLKAFSGSISFVGHSGWSRDSFIALDDVKMLEGSCHDSEVLILPVNCTFEEGYCFFVQNRFRDVGDFHRPAGMGLARKHHIATGPPTDHTYECTTKTIGNHIYLFKGRCDNCSGKSAILDTMQLDVGNMSSICVQFWYYLYGSTIDTLRLNVVNDNGTTEIWSISGDQGEQWYMTQTEIQTSDSTILLQVEGVYGSGQDSDISLDDISIYEGPCVPIPNCDAAGLVVAHSTMVQEAQGSMINYTCDVGYRFPGDRRWNIVRCDNGEWRCPLPDCQIIYCPALPEIHHLLWSTSETTWNTTVHAGCQYGYRLPVGQYSSVLCLDAGKWSNDPSVITCSLIHCEALPQKEFGSWVPNGKNVPTQMKLECWDNATLVNTSSNNTTCLLSGEWSNDPNSLCCRLKECPPLPMLPRMDWSTEDRFYQEVVHPECHQYHRLSEPAFSLICTSTEEWNHNETEILEISCDYLPELDTVTWSTYNTTVTTVVRPLCNFSSDEPRNMNVDELECTESGEWSIDPSSITCRRIRCPVLPGLDGGTWSTDNTSFTVVVQPLCNISHELSSSSLYELECTEAGEWSIDPSTIICQRKQCPSLPQVAHLDWSTDERFYGTLVYPKCHQYYNLSNATFTLILIHCPALPVLNNVVWSTDNTSVTVTVRHWCNISHGMVKNSVYEIDCTESGEWSLDPSLIHCEGIRCPVLPGLDGGTWSTDNTSFTVVVQPLCNISHELSSSSLYELECTEAGEWSIDPSTIICQIFNFLKERATHEEQKAYLREQSLPEICDVLDISHAILTAVEAINDRFFVNYTCYKGYLFPDNKQFSQIYCDIYGIWHGMSDPYDLTCKAVKCPEIEEKPEFSLSSPTNRSYMDVITISCADELRTYDGRTEISIECLSSAKWSFSQTFCLHDQYKPIPYVSWSSSVINKSGDQIVANITCDEGHTFPNGEITNIMICNTETYDWNYERYMPCLAIVCKPIKLRNATKSTDMLGFGTVVDVNCIDGYTMIGYDDPVTSLRVECQESGLWSSNVSDCRELICPHPEDISDAYKVTKATTKYTSGSEVTYICLSDKRFSNGQSNKTIKCGTDEHWTNIIDNCTAIECIPLPSENIDVLFLNNNTLLGSEVKLIAKPYYKFVYSGSDGYVLTDNYSVSLSCQANRLWNISLDDLTTTLIECPPIPRIAFAIPDRVLGPFIGKTVIGYTCNDLYRFPSKTKWRLIRCLPNGTWEKIHPCEFITCPEPRPWDELIIQPDNYTNVLGVTIDVLCPKGYFLENGAKQYQTTCIGLGDWSVPLSSCRKGYHRTFSGCSKYAKGDEKKAPGSKTNLLYTDWTE</sequence>
<dbReference type="CDD" id="cd00033">
    <property type="entry name" value="CCP"/>
    <property type="match status" value="3"/>
</dbReference>
<feature type="chain" id="PRO_5042176981" evidence="3">
    <location>
        <begin position="17"/>
        <end position="2712"/>
    </location>
</feature>
<dbReference type="Proteomes" id="UP001208570">
    <property type="component" value="Unassembled WGS sequence"/>
</dbReference>
<feature type="domain" description="MAM" evidence="4">
    <location>
        <begin position="859"/>
        <end position="1062"/>
    </location>
</feature>
<evidence type="ECO:0000313" key="6">
    <source>
        <dbReference type="EMBL" id="KAK2169716.1"/>
    </source>
</evidence>
<dbReference type="SMART" id="SM00032">
    <property type="entry name" value="CCP"/>
    <property type="match status" value="14"/>
</dbReference>
<dbReference type="Pfam" id="PF00084">
    <property type="entry name" value="Sushi"/>
    <property type="match status" value="4"/>
</dbReference>
<evidence type="ECO:0000259" key="5">
    <source>
        <dbReference type="PROSITE" id="PS50923"/>
    </source>
</evidence>
<comment type="caution">
    <text evidence="2">Lacks conserved residue(s) required for the propagation of feature annotation.</text>
</comment>
<keyword evidence="1" id="KW-1015">Disulfide bond</keyword>
<dbReference type="InterPro" id="IPR000436">
    <property type="entry name" value="Sushi_SCR_CCP_dom"/>
</dbReference>
<dbReference type="PROSITE" id="PS50060">
    <property type="entry name" value="MAM_2"/>
    <property type="match status" value="9"/>
</dbReference>
<dbReference type="SUPFAM" id="SSF57535">
    <property type="entry name" value="Complement control module/SCR domain"/>
    <property type="match status" value="9"/>
</dbReference>
<gene>
    <name evidence="6" type="ORF">LSH36_7g01021</name>
</gene>
<accession>A0AAD9KEG4</accession>
<dbReference type="InterPro" id="IPR013320">
    <property type="entry name" value="ConA-like_dom_sf"/>
</dbReference>
<proteinExistence type="predicted"/>
<feature type="domain" description="MAM" evidence="4">
    <location>
        <begin position="685"/>
        <end position="849"/>
    </location>
</feature>
<feature type="domain" description="MAM" evidence="4">
    <location>
        <begin position="1433"/>
        <end position="1604"/>
    </location>
</feature>
<dbReference type="PANTHER" id="PTHR23282:SF101">
    <property type="entry name" value="MAM DOMAIN-CONTAINING PROTEIN"/>
    <property type="match status" value="1"/>
</dbReference>
<dbReference type="PROSITE" id="PS50923">
    <property type="entry name" value="SUSHI"/>
    <property type="match status" value="6"/>
</dbReference>
<organism evidence="6 7">
    <name type="scientific">Paralvinella palmiformis</name>
    <dbReference type="NCBI Taxonomy" id="53620"/>
    <lineage>
        <taxon>Eukaryota</taxon>
        <taxon>Metazoa</taxon>
        <taxon>Spiralia</taxon>
        <taxon>Lophotrochozoa</taxon>
        <taxon>Annelida</taxon>
        <taxon>Polychaeta</taxon>
        <taxon>Sedentaria</taxon>
        <taxon>Canalipalpata</taxon>
        <taxon>Terebellida</taxon>
        <taxon>Terebelliformia</taxon>
        <taxon>Alvinellidae</taxon>
        <taxon>Paralvinella</taxon>
    </lineage>
</organism>
<keyword evidence="7" id="KW-1185">Reference proteome</keyword>
<dbReference type="CDD" id="cd06263">
    <property type="entry name" value="MAM"/>
    <property type="match status" value="6"/>
</dbReference>
<feature type="domain" description="Sushi" evidence="5">
    <location>
        <begin position="1655"/>
        <end position="1726"/>
    </location>
</feature>
<name>A0AAD9KEG4_9ANNE</name>
<keyword evidence="3" id="KW-0732">Signal</keyword>
<feature type="domain" description="Sushi" evidence="5">
    <location>
        <begin position="2354"/>
        <end position="2416"/>
    </location>
</feature>
<dbReference type="SUPFAM" id="SSF49899">
    <property type="entry name" value="Concanavalin A-like lectins/glucanases"/>
    <property type="match status" value="9"/>
</dbReference>
<dbReference type="Gene3D" id="2.10.70.10">
    <property type="entry name" value="Complement Module, domain 1"/>
    <property type="match status" value="7"/>
</dbReference>
<feature type="domain" description="Sushi" evidence="5">
    <location>
        <begin position="2554"/>
        <end position="2615"/>
    </location>
</feature>
<dbReference type="PANTHER" id="PTHR23282">
    <property type="entry name" value="APICAL ENDOSOMAL GLYCOPROTEIN PRECURSOR"/>
    <property type="match status" value="1"/>
</dbReference>
<dbReference type="InterPro" id="IPR051560">
    <property type="entry name" value="MAM_domain-containing"/>
</dbReference>